<comment type="caution">
    <text evidence="1">The sequence shown here is derived from an EMBL/GenBank/DDBJ whole genome shotgun (WGS) entry which is preliminary data.</text>
</comment>
<keyword evidence="2" id="KW-1185">Reference proteome</keyword>
<reference evidence="1 2" key="1">
    <citation type="submission" date="2020-01" db="EMBL/GenBank/DDBJ databases">
        <authorList>
            <person name="Deng T."/>
        </authorList>
    </citation>
    <scope>NUCLEOTIDE SEQUENCE [LARGE SCALE GENOMIC DNA]</scope>
    <source>
        <strain evidence="1 2">5221</strain>
    </source>
</reference>
<organism evidence="1 2">
    <name type="scientific">Brevibacterium rongguiense</name>
    <dbReference type="NCBI Taxonomy" id="2695267"/>
    <lineage>
        <taxon>Bacteria</taxon>
        <taxon>Bacillati</taxon>
        <taxon>Actinomycetota</taxon>
        <taxon>Actinomycetes</taxon>
        <taxon>Micrococcales</taxon>
        <taxon>Brevibacteriaceae</taxon>
        <taxon>Brevibacterium</taxon>
    </lineage>
</organism>
<dbReference type="EMBL" id="WWEQ01000010">
    <property type="protein sequence ID" value="MYM19109.1"/>
    <property type="molecule type" value="Genomic_DNA"/>
</dbReference>
<protein>
    <submittedName>
        <fullName evidence="1">Uncharacterized protein</fullName>
    </submittedName>
</protein>
<sequence>MDPAFERWRAAGGTWRVLNGAGAAEVRVELRTCDGGEPMGVLAVADAATCAFLAEHPEGPAD</sequence>
<evidence type="ECO:0000313" key="2">
    <source>
        <dbReference type="Proteomes" id="UP000469215"/>
    </source>
</evidence>
<evidence type="ECO:0000313" key="1">
    <source>
        <dbReference type="EMBL" id="MYM19109.1"/>
    </source>
</evidence>
<dbReference type="Proteomes" id="UP000469215">
    <property type="component" value="Unassembled WGS sequence"/>
</dbReference>
<proteinExistence type="predicted"/>
<name>A0A6N9H5B5_9MICO</name>
<gene>
    <name evidence="1" type="ORF">GSY69_03755</name>
</gene>
<accession>A0A6N9H5B5</accession>
<dbReference type="RefSeq" id="WP_160952546.1">
    <property type="nucleotide sequence ID" value="NZ_WWEQ01000010.1"/>
</dbReference>
<dbReference type="AlphaFoldDB" id="A0A6N9H5B5"/>